<accession>G7Y4S1</accession>
<reference evidence="1" key="1">
    <citation type="journal article" date="2011" name="Genome Biol.">
        <title>The draft genome of the carcinogenic human liver fluke Clonorchis sinensis.</title>
        <authorList>
            <person name="Wang X."/>
            <person name="Chen W."/>
            <person name="Huang Y."/>
            <person name="Sun J."/>
            <person name="Men J."/>
            <person name="Liu H."/>
            <person name="Luo F."/>
            <person name="Guo L."/>
            <person name="Lv X."/>
            <person name="Deng C."/>
            <person name="Zhou C."/>
            <person name="Fan Y."/>
            <person name="Li X."/>
            <person name="Huang L."/>
            <person name="Hu Y."/>
            <person name="Liang C."/>
            <person name="Hu X."/>
            <person name="Xu J."/>
            <person name="Yu X."/>
        </authorList>
    </citation>
    <scope>NUCLEOTIDE SEQUENCE [LARGE SCALE GENOMIC DNA]</scope>
    <source>
        <strain evidence="1">Henan</strain>
    </source>
</reference>
<dbReference type="AlphaFoldDB" id="G7Y4S1"/>
<dbReference type="Proteomes" id="UP000008909">
    <property type="component" value="Unassembled WGS sequence"/>
</dbReference>
<dbReference type="EMBL" id="DF142862">
    <property type="protein sequence ID" value="GAA47957.1"/>
    <property type="molecule type" value="Genomic_DNA"/>
</dbReference>
<evidence type="ECO:0000313" key="1">
    <source>
        <dbReference type="EMBL" id="GAA47957.1"/>
    </source>
</evidence>
<reference key="2">
    <citation type="submission" date="2011-10" db="EMBL/GenBank/DDBJ databases">
        <title>The genome and transcriptome sequence of Clonorchis sinensis provide insights into the carcinogenic liver fluke.</title>
        <authorList>
            <person name="Wang X."/>
            <person name="Huang Y."/>
            <person name="Chen W."/>
            <person name="Liu H."/>
            <person name="Guo L."/>
            <person name="Chen Y."/>
            <person name="Luo F."/>
            <person name="Zhou W."/>
            <person name="Sun J."/>
            <person name="Mao Q."/>
            <person name="Liang P."/>
            <person name="Zhou C."/>
            <person name="Tian Y."/>
            <person name="Men J."/>
            <person name="Lv X."/>
            <person name="Huang L."/>
            <person name="Zhou J."/>
            <person name="Hu Y."/>
            <person name="Li R."/>
            <person name="Zhang F."/>
            <person name="Lei H."/>
            <person name="Li X."/>
            <person name="Hu X."/>
            <person name="Liang C."/>
            <person name="Xu J."/>
            <person name="Wu Z."/>
            <person name="Yu X."/>
        </authorList>
    </citation>
    <scope>NUCLEOTIDE SEQUENCE</scope>
    <source>
        <strain>Henan</strain>
    </source>
</reference>
<organism evidence="1 2">
    <name type="scientific">Clonorchis sinensis</name>
    <name type="common">Chinese liver fluke</name>
    <dbReference type="NCBI Taxonomy" id="79923"/>
    <lineage>
        <taxon>Eukaryota</taxon>
        <taxon>Metazoa</taxon>
        <taxon>Spiralia</taxon>
        <taxon>Lophotrochozoa</taxon>
        <taxon>Platyhelminthes</taxon>
        <taxon>Trematoda</taxon>
        <taxon>Digenea</taxon>
        <taxon>Opisthorchiida</taxon>
        <taxon>Opisthorchiata</taxon>
        <taxon>Opisthorchiidae</taxon>
        <taxon>Clonorchis</taxon>
    </lineage>
</organism>
<protein>
    <submittedName>
        <fullName evidence="1">Uncharacterized protein</fullName>
    </submittedName>
</protein>
<proteinExistence type="predicted"/>
<sequence>MLFVALALMRSFHRPATNCRNSWKPTQSAAIAGDASPRRELFVTAHAVIFPQALLTFGCKLCCIVWTIFVDLDQSTLLTLRLHISDEPEAATVGRAWIGFVMGHRSGGKPKVVTVPHCYLLGPGFQISGENLVDTEYADIVLIFKEEEKAQVEWITATRASKPGIAEVQSLVLRGSGMRSVQPGRFSLRAIRRTAIKILLRGCERFKKDTVEKQYKCEQNIRTDPFKDLHWATLGQKAGLSMVTERFSRDRSGEWPSSAKVLITGIGETAGEQHYEDDVCILRIDKVFARYLKTGTKKITMHEQNPYWHFGHTHHQTIEWTIKIAVYRKVTHTRLHCEATTLVTSIEAVSERHSRASKYATKSIRPE</sequence>
<name>G7Y4S1_CLOSI</name>
<gene>
    <name evidence="1" type="ORF">CLF_101010</name>
</gene>
<keyword evidence="2" id="KW-1185">Reference proteome</keyword>
<evidence type="ECO:0000313" key="2">
    <source>
        <dbReference type="Proteomes" id="UP000008909"/>
    </source>
</evidence>